<dbReference type="Proteomes" id="UP001500121">
    <property type="component" value="Unassembled WGS sequence"/>
</dbReference>
<gene>
    <name evidence="9" type="ORF">GCM10025783_04400</name>
</gene>
<keyword evidence="4 7" id="KW-0812">Transmembrane</keyword>
<evidence type="ECO:0000259" key="8">
    <source>
        <dbReference type="PROSITE" id="PS50850"/>
    </source>
</evidence>
<evidence type="ECO:0000256" key="4">
    <source>
        <dbReference type="ARBA" id="ARBA00022692"/>
    </source>
</evidence>
<feature type="transmembrane region" description="Helical" evidence="7">
    <location>
        <begin position="399"/>
        <end position="416"/>
    </location>
</feature>
<dbReference type="SUPFAM" id="SSF103473">
    <property type="entry name" value="MFS general substrate transporter"/>
    <property type="match status" value="1"/>
</dbReference>
<keyword evidence="3" id="KW-1003">Cell membrane</keyword>
<dbReference type="Gene3D" id="1.20.1250.20">
    <property type="entry name" value="MFS general substrate transporter like domains"/>
    <property type="match status" value="1"/>
</dbReference>
<feature type="transmembrane region" description="Helical" evidence="7">
    <location>
        <begin position="295"/>
        <end position="316"/>
    </location>
</feature>
<keyword evidence="10" id="KW-1185">Reference proteome</keyword>
<evidence type="ECO:0000256" key="5">
    <source>
        <dbReference type="ARBA" id="ARBA00022989"/>
    </source>
</evidence>
<keyword evidence="2" id="KW-0813">Transport</keyword>
<dbReference type="PANTHER" id="PTHR23517">
    <property type="entry name" value="RESISTANCE PROTEIN MDTM, PUTATIVE-RELATED-RELATED"/>
    <property type="match status" value="1"/>
</dbReference>
<feature type="domain" description="Major facilitator superfamily (MFS) profile" evidence="8">
    <location>
        <begin position="12"/>
        <end position="419"/>
    </location>
</feature>
<dbReference type="PANTHER" id="PTHR23517:SF3">
    <property type="entry name" value="INTEGRAL MEMBRANE TRANSPORT PROTEIN"/>
    <property type="match status" value="1"/>
</dbReference>
<feature type="transmembrane region" description="Helical" evidence="7">
    <location>
        <begin position="167"/>
        <end position="186"/>
    </location>
</feature>
<dbReference type="RefSeq" id="WP_345479288.1">
    <property type="nucleotide sequence ID" value="NZ_BAABLP010000001.1"/>
</dbReference>
<dbReference type="InterPro" id="IPR001958">
    <property type="entry name" value="Tet-R_TetA/multi-R_MdtG-like"/>
</dbReference>
<dbReference type="Pfam" id="PF07690">
    <property type="entry name" value="MFS_1"/>
    <property type="match status" value="1"/>
</dbReference>
<dbReference type="InterPro" id="IPR020846">
    <property type="entry name" value="MFS_dom"/>
</dbReference>
<name>A0ABP8YSL0_9MICO</name>
<organism evidence="9 10">
    <name type="scientific">Amnibacterium soli</name>
    <dbReference type="NCBI Taxonomy" id="1282736"/>
    <lineage>
        <taxon>Bacteria</taxon>
        <taxon>Bacillati</taxon>
        <taxon>Actinomycetota</taxon>
        <taxon>Actinomycetes</taxon>
        <taxon>Micrococcales</taxon>
        <taxon>Microbacteriaceae</taxon>
        <taxon>Amnibacterium</taxon>
    </lineage>
</organism>
<evidence type="ECO:0000256" key="3">
    <source>
        <dbReference type="ARBA" id="ARBA00022475"/>
    </source>
</evidence>
<reference evidence="10" key="1">
    <citation type="journal article" date="2019" name="Int. J. Syst. Evol. Microbiol.">
        <title>The Global Catalogue of Microorganisms (GCM) 10K type strain sequencing project: providing services to taxonomists for standard genome sequencing and annotation.</title>
        <authorList>
            <consortium name="The Broad Institute Genomics Platform"/>
            <consortium name="The Broad Institute Genome Sequencing Center for Infectious Disease"/>
            <person name="Wu L."/>
            <person name="Ma J."/>
        </authorList>
    </citation>
    <scope>NUCLEOTIDE SEQUENCE [LARGE SCALE GENOMIC DNA]</scope>
    <source>
        <strain evidence="10">JCM 19015</strain>
    </source>
</reference>
<evidence type="ECO:0000256" key="6">
    <source>
        <dbReference type="ARBA" id="ARBA00023136"/>
    </source>
</evidence>
<keyword evidence="6 7" id="KW-0472">Membrane</keyword>
<feature type="transmembrane region" description="Helical" evidence="7">
    <location>
        <begin position="104"/>
        <end position="124"/>
    </location>
</feature>
<feature type="transmembrane region" description="Helical" evidence="7">
    <location>
        <begin position="12"/>
        <end position="34"/>
    </location>
</feature>
<protein>
    <submittedName>
        <fullName evidence="9">MFS transporter</fullName>
    </submittedName>
</protein>
<dbReference type="InterPro" id="IPR011701">
    <property type="entry name" value="MFS"/>
</dbReference>
<evidence type="ECO:0000256" key="1">
    <source>
        <dbReference type="ARBA" id="ARBA00004651"/>
    </source>
</evidence>
<sequence length="427" mass="43481">MTTAPSFRLGSVALPVYLPGLLFSIGEGAVIPVIPVDAARLGGSLALAGFISALIMVGTLIGDIPSGWIVAKVGERTAMIGSAVAALAGLLLCILATAPAVLGIGVLLIGIATASFALARQAFMTTFVPASHRARALSLLGGMFRAGYFVGPFLAALVIGLTGSTRAVFVVHAIACVLVAIVLLVLPDPSAVLAERRSAMRTAPAAQTTEGESVAVHREGLFRTIARHRQVLARMGFAAALIGGLRSSRMVILPLAGVSLGMQESSIALVVGVAGAVDLALFFTSGQIMDRFGRLWSALPSMIGLGLGHLALALVVWNAVADGSSGRILWFVAVAIGMSLANGVGSGILMTFGADLAPRHDPAPFLGAYRFTGDAGNAAAPLALSALTAAVSLSFASAAIGVVGLLGAGLLARWVPRFIPRTPRPRT</sequence>
<feature type="transmembrane region" description="Helical" evidence="7">
    <location>
        <begin position="46"/>
        <end position="71"/>
    </location>
</feature>
<feature type="transmembrane region" description="Helical" evidence="7">
    <location>
        <begin position="328"/>
        <end position="354"/>
    </location>
</feature>
<accession>A0ABP8YSL0</accession>
<comment type="subcellular location">
    <subcellularLocation>
        <location evidence="1">Cell membrane</location>
        <topology evidence="1">Multi-pass membrane protein</topology>
    </subcellularLocation>
</comment>
<keyword evidence="5 7" id="KW-1133">Transmembrane helix</keyword>
<feature type="transmembrane region" description="Helical" evidence="7">
    <location>
        <begin position="136"/>
        <end position="161"/>
    </location>
</feature>
<feature type="transmembrane region" description="Helical" evidence="7">
    <location>
        <begin position="265"/>
        <end position="283"/>
    </location>
</feature>
<dbReference type="InterPro" id="IPR036259">
    <property type="entry name" value="MFS_trans_sf"/>
</dbReference>
<dbReference type="InterPro" id="IPR050171">
    <property type="entry name" value="MFS_Transporters"/>
</dbReference>
<feature type="transmembrane region" description="Helical" evidence="7">
    <location>
        <begin position="78"/>
        <end position="98"/>
    </location>
</feature>
<dbReference type="EMBL" id="BAABLP010000001">
    <property type="protein sequence ID" value="GAA4737145.1"/>
    <property type="molecule type" value="Genomic_DNA"/>
</dbReference>
<dbReference type="PROSITE" id="PS50850">
    <property type="entry name" value="MFS"/>
    <property type="match status" value="1"/>
</dbReference>
<evidence type="ECO:0000313" key="9">
    <source>
        <dbReference type="EMBL" id="GAA4737145.1"/>
    </source>
</evidence>
<proteinExistence type="predicted"/>
<dbReference type="PRINTS" id="PR01035">
    <property type="entry name" value="TCRTETA"/>
</dbReference>
<comment type="caution">
    <text evidence="9">The sequence shown here is derived from an EMBL/GenBank/DDBJ whole genome shotgun (WGS) entry which is preliminary data.</text>
</comment>
<evidence type="ECO:0000256" key="7">
    <source>
        <dbReference type="SAM" id="Phobius"/>
    </source>
</evidence>
<evidence type="ECO:0000313" key="10">
    <source>
        <dbReference type="Proteomes" id="UP001500121"/>
    </source>
</evidence>
<evidence type="ECO:0000256" key="2">
    <source>
        <dbReference type="ARBA" id="ARBA00022448"/>
    </source>
</evidence>